<dbReference type="EMBL" id="BAABHF010000016">
    <property type="protein sequence ID" value="GAA4490668.1"/>
    <property type="molecule type" value="Genomic_DNA"/>
</dbReference>
<evidence type="ECO:0000313" key="2">
    <source>
        <dbReference type="Proteomes" id="UP001500503"/>
    </source>
</evidence>
<accession>A0ABP8PQG2</accession>
<proteinExistence type="predicted"/>
<dbReference type="Proteomes" id="UP001500503">
    <property type="component" value="Unassembled WGS sequence"/>
</dbReference>
<evidence type="ECO:0000313" key="1">
    <source>
        <dbReference type="EMBL" id="GAA4490668.1"/>
    </source>
</evidence>
<sequence>MRGLGGIYEHVTPETKERILALLQARWESSLLALRPQEQAALIALLPRMEETIKQLTAVQQAAANRGAKIIAQISPIDACGPAPQRGGRASDLRFHVVGDTGIEPVTSTVSR</sequence>
<keyword evidence="2" id="KW-1185">Reference proteome</keyword>
<protein>
    <submittedName>
        <fullName evidence="1">Uncharacterized protein</fullName>
    </submittedName>
</protein>
<comment type="caution">
    <text evidence="1">The sequence shown here is derived from an EMBL/GenBank/DDBJ whole genome shotgun (WGS) entry which is preliminary data.</text>
</comment>
<name>A0ABP8PQG2_9ACTN</name>
<organism evidence="1 2">
    <name type="scientific">Actinoallomurus oryzae</name>
    <dbReference type="NCBI Taxonomy" id="502180"/>
    <lineage>
        <taxon>Bacteria</taxon>
        <taxon>Bacillati</taxon>
        <taxon>Actinomycetota</taxon>
        <taxon>Actinomycetes</taxon>
        <taxon>Streptosporangiales</taxon>
        <taxon>Thermomonosporaceae</taxon>
        <taxon>Actinoallomurus</taxon>
    </lineage>
</organism>
<gene>
    <name evidence="1" type="ORF">GCM10023191_023180</name>
</gene>
<reference evidence="2" key="1">
    <citation type="journal article" date="2019" name="Int. J. Syst. Evol. Microbiol.">
        <title>The Global Catalogue of Microorganisms (GCM) 10K type strain sequencing project: providing services to taxonomists for standard genome sequencing and annotation.</title>
        <authorList>
            <consortium name="The Broad Institute Genomics Platform"/>
            <consortium name="The Broad Institute Genome Sequencing Center for Infectious Disease"/>
            <person name="Wu L."/>
            <person name="Ma J."/>
        </authorList>
    </citation>
    <scope>NUCLEOTIDE SEQUENCE [LARGE SCALE GENOMIC DNA]</scope>
    <source>
        <strain evidence="2">JCM 17933</strain>
    </source>
</reference>